<dbReference type="AlphaFoldDB" id="A0A0F3GHI0"/>
<keyword evidence="1 6" id="KW-0597">Phosphoprotein</keyword>
<evidence type="ECO:0000259" key="8">
    <source>
        <dbReference type="PROSITE" id="PS50110"/>
    </source>
</evidence>
<dbReference type="InterPro" id="IPR001789">
    <property type="entry name" value="Sig_transdc_resp-reg_receiver"/>
</dbReference>
<dbReference type="InterPro" id="IPR016032">
    <property type="entry name" value="Sig_transdc_resp-reg_C-effctor"/>
</dbReference>
<dbReference type="GO" id="GO:0000156">
    <property type="term" value="F:phosphorelay response regulator activity"/>
    <property type="evidence" value="ECO:0007669"/>
    <property type="project" value="TreeGrafter"/>
</dbReference>
<dbReference type="PANTHER" id="PTHR48111">
    <property type="entry name" value="REGULATOR OF RPOS"/>
    <property type="match status" value="1"/>
</dbReference>
<dbReference type="Pfam" id="PF00072">
    <property type="entry name" value="Response_reg"/>
    <property type="match status" value="1"/>
</dbReference>
<evidence type="ECO:0000313" key="11">
    <source>
        <dbReference type="Proteomes" id="UP000033423"/>
    </source>
</evidence>
<dbReference type="CDD" id="cd17574">
    <property type="entry name" value="REC_OmpR"/>
    <property type="match status" value="1"/>
</dbReference>
<dbReference type="GO" id="GO:0032993">
    <property type="term" value="C:protein-DNA complex"/>
    <property type="evidence" value="ECO:0007669"/>
    <property type="project" value="TreeGrafter"/>
</dbReference>
<sequence>METPLRHKVLLIEDEEKISDIISTYLLREGYTVLNALSGAEGLRQMSRLPDLVILDLRLPDMDGEDICQMIRADSDIPIIMLTAKTHEDDRVRGLLMGADDYVLKPFSPKEQMARDTVCLRRAGKKQRALSFHNGSLIIDRDSHGVKVNGKGVTLTPTEFKMLFVLASNPHNVLTRLQLTNTVLGYEFDGYDRTIDAHMKNMRQKLGQSDYVKTVYGVGYRFNCTPDED</sequence>
<evidence type="ECO:0000256" key="7">
    <source>
        <dbReference type="PROSITE-ProRule" id="PRU01091"/>
    </source>
</evidence>
<dbReference type="Gene3D" id="3.40.50.2300">
    <property type="match status" value="1"/>
</dbReference>
<dbReference type="SUPFAM" id="SSF52172">
    <property type="entry name" value="CheY-like"/>
    <property type="match status" value="1"/>
</dbReference>
<dbReference type="EMBL" id="LACI01002714">
    <property type="protein sequence ID" value="KJU81404.1"/>
    <property type="molecule type" value="Genomic_DNA"/>
</dbReference>
<dbReference type="GO" id="GO:0005829">
    <property type="term" value="C:cytosol"/>
    <property type="evidence" value="ECO:0007669"/>
    <property type="project" value="TreeGrafter"/>
</dbReference>
<evidence type="ECO:0000256" key="4">
    <source>
        <dbReference type="ARBA" id="ARBA00023125"/>
    </source>
</evidence>
<gene>
    <name evidence="10" type="ORF">MBAV_006406</name>
</gene>
<name>A0A0F3GHI0_9BACT</name>
<evidence type="ECO:0000256" key="3">
    <source>
        <dbReference type="ARBA" id="ARBA00023015"/>
    </source>
</evidence>
<feature type="domain" description="OmpR/PhoB-type" evidence="9">
    <location>
        <begin position="127"/>
        <end position="224"/>
    </location>
</feature>
<dbReference type="GO" id="GO:0000976">
    <property type="term" value="F:transcription cis-regulatory region binding"/>
    <property type="evidence" value="ECO:0007669"/>
    <property type="project" value="TreeGrafter"/>
</dbReference>
<dbReference type="CDD" id="cd00383">
    <property type="entry name" value="trans_reg_C"/>
    <property type="match status" value="1"/>
</dbReference>
<dbReference type="InterPro" id="IPR011006">
    <property type="entry name" value="CheY-like_superfamily"/>
</dbReference>
<proteinExistence type="predicted"/>
<dbReference type="Pfam" id="PF00486">
    <property type="entry name" value="Trans_reg_C"/>
    <property type="match status" value="1"/>
</dbReference>
<evidence type="ECO:0000256" key="2">
    <source>
        <dbReference type="ARBA" id="ARBA00023012"/>
    </source>
</evidence>
<organism evidence="10 11">
    <name type="scientific">Candidatus Magnetobacterium bavaricum</name>
    <dbReference type="NCBI Taxonomy" id="29290"/>
    <lineage>
        <taxon>Bacteria</taxon>
        <taxon>Pseudomonadati</taxon>
        <taxon>Nitrospirota</taxon>
        <taxon>Thermodesulfovibrionia</taxon>
        <taxon>Thermodesulfovibrionales</taxon>
        <taxon>Candidatus Magnetobacteriaceae</taxon>
        <taxon>Candidatus Magnetobacterium</taxon>
    </lineage>
</organism>
<feature type="modified residue" description="4-aspartylphosphate" evidence="6">
    <location>
        <position position="56"/>
    </location>
</feature>
<evidence type="ECO:0000256" key="6">
    <source>
        <dbReference type="PROSITE-ProRule" id="PRU00169"/>
    </source>
</evidence>
<dbReference type="SMART" id="SM00448">
    <property type="entry name" value="REC"/>
    <property type="match status" value="1"/>
</dbReference>
<dbReference type="Gene3D" id="1.10.10.10">
    <property type="entry name" value="Winged helix-like DNA-binding domain superfamily/Winged helix DNA-binding domain"/>
    <property type="match status" value="1"/>
</dbReference>
<evidence type="ECO:0000256" key="1">
    <source>
        <dbReference type="ARBA" id="ARBA00022553"/>
    </source>
</evidence>
<dbReference type="InterPro" id="IPR001867">
    <property type="entry name" value="OmpR/PhoB-type_DNA-bd"/>
</dbReference>
<accession>A0A0F3GHI0</accession>
<dbReference type="InterPro" id="IPR039420">
    <property type="entry name" value="WalR-like"/>
</dbReference>
<keyword evidence="5" id="KW-0804">Transcription</keyword>
<evidence type="ECO:0000259" key="9">
    <source>
        <dbReference type="PROSITE" id="PS51755"/>
    </source>
</evidence>
<dbReference type="PANTHER" id="PTHR48111:SF73">
    <property type="entry name" value="ALKALINE PHOSPHATASE SYNTHESIS TRANSCRIPTIONAL REGULATORY PROTEIN PHOP"/>
    <property type="match status" value="1"/>
</dbReference>
<feature type="DNA-binding region" description="OmpR/PhoB-type" evidence="7">
    <location>
        <begin position="127"/>
        <end position="224"/>
    </location>
</feature>
<dbReference type="Proteomes" id="UP000033423">
    <property type="component" value="Unassembled WGS sequence"/>
</dbReference>
<dbReference type="PROSITE" id="PS51755">
    <property type="entry name" value="OMPR_PHOB"/>
    <property type="match status" value="1"/>
</dbReference>
<dbReference type="SMART" id="SM00862">
    <property type="entry name" value="Trans_reg_C"/>
    <property type="match status" value="1"/>
</dbReference>
<keyword evidence="11" id="KW-1185">Reference proteome</keyword>
<evidence type="ECO:0000313" key="10">
    <source>
        <dbReference type="EMBL" id="KJU81404.1"/>
    </source>
</evidence>
<dbReference type="InterPro" id="IPR036388">
    <property type="entry name" value="WH-like_DNA-bd_sf"/>
</dbReference>
<keyword evidence="2" id="KW-0902">Two-component regulatory system</keyword>
<dbReference type="Gene3D" id="6.10.250.690">
    <property type="match status" value="1"/>
</dbReference>
<keyword evidence="4 7" id="KW-0238">DNA-binding</keyword>
<dbReference type="GO" id="GO:0006355">
    <property type="term" value="P:regulation of DNA-templated transcription"/>
    <property type="evidence" value="ECO:0007669"/>
    <property type="project" value="InterPro"/>
</dbReference>
<dbReference type="FunFam" id="3.40.50.2300:FF:000001">
    <property type="entry name" value="DNA-binding response regulator PhoB"/>
    <property type="match status" value="1"/>
</dbReference>
<keyword evidence="3" id="KW-0805">Transcription regulation</keyword>
<protein>
    <submittedName>
        <fullName evidence="10">Winged helix family two component transcriptional regulator</fullName>
    </submittedName>
</protein>
<comment type="caution">
    <text evidence="10">The sequence shown here is derived from an EMBL/GenBank/DDBJ whole genome shotgun (WGS) entry which is preliminary data.</text>
</comment>
<evidence type="ECO:0000256" key="5">
    <source>
        <dbReference type="ARBA" id="ARBA00023163"/>
    </source>
</evidence>
<dbReference type="PROSITE" id="PS50110">
    <property type="entry name" value="RESPONSE_REGULATORY"/>
    <property type="match status" value="1"/>
</dbReference>
<dbReference type="SUPFAM" id="SSF46894">
    <property type="entry name" value="C-terminal effector domain of the bipartite response regulators"/>
    <property type="match status" value="1"/>
</dbReference>
<reference evidence="10 11" key="1">
    <citation type="submission" date="2015-02" db="EMBL/GenBank/DDBJ databases">
        <title>Single-cell genomics of uncultivated deep-branching MTB reveals a conserved set of magnetosome genes.</title>
        <authorList>
            <person name="Kolinko S."/>
            <person name="Richter M."/>
            <person name="Glockner F.O."/>
            <person name="Brachmann A."/>
            <person name="Schuler D."/>
        </authorList>
    </citation>
    <scope>NUCLEOTIDE SEQUENCE [LARGE SCALE GENOMIC DNA]</scope>
    <source>
        <strain evidence="10">TM-1</strain>
    </source>
</reference>
<feature type="domain" description="Response regulatory" evidence="8">
    <location>
        <begin position="8"/>
        <end position="120"/>
    </location>
</feature>